<dbReference type="Proteomes" id="UP000282322">
    <property type="component" value="Unassembled WGS sequence"/>
</dbReference>
<protein>
    <submittedName>
        <fullName evidence="1">Uncharacterized protein</fullName>
    </submittedName>
</protein>
<sequence length="78" mass="8679">MVPQSTTDRSNAPLWGSARGFTNIRAIGSVAIPAARFGLPFVQSPIPRARIRLGHHRHRSFRNGVTFDRDAERVKLSV</sequence>
<reference evidence="1 2" key="1">
    <citation type="submission" date="2018-11" db="EMBL/GenBank/DDBJ databases">
        <title>Taxonoimc description of Halomarina strain SPP-AMP-1.</title>
        <authorList>
            <person name="Pal Y."/>
            <person name="Srinivasana K."/>
            <person name="Verma A."/>
            <person name="Kumar P."/>
        </authorList>
    </citation>
    <scope>NUCLEOTIDE SEQUENCE [LARGE SCALE GENOMIC DNA]</scope>
    <source>
        <strain evidence="1 2">SPP-AMP-1</strain>
    </source>
</reference>
<evidence type="ECO:0000313" key="2">
    <source>
        <dbReference type="Proteomes" id="UP000282322"/>
    </source>
</evidence>
<dbReference type="EMBL" id="RRCH01000022">
    <property type="protein sequence ID" value="RRJ30256.1"/>
    <property type="molecule type" value="Genomic_DNA"/>
</dbReference>
<dbReference type="RefSeq" id="WP_124954991.1">
    <property type="nucleotide sequence ID" value="NZ_RRCH01000022.1"/>
</dbReference>
<comment type="caution">
    <text evidence="1">The sequence shown here is derived from an EMBL/GenBank/DDBJ whole genome shotgun (WGS) entry which is preliminary data.</text>
</comment>
<evidence type="ECO:0000313" key="1">
    <source>
        <dbReference type="EMBL" id="RRJ30256.1"/>
    </source>
</evidence>
<gene>
    <name evidence="1" type="ORF">EIK79_10045</name>
</gene>
<accession>A0A3P3R9X1</accession>
<proteinExistence type="predicted"/>
<name>A0A3P3R9X1_9EURY</name>
<dbReference type="AlphaFoldDB" id="A0A3P3R9X1"/>
<keyword evidence="2" id="KW-1185">Reference proteome</keyword>
<organism evidence="1 2">
    <name type="scientific">Halocatena pleomorpha</name>
    <dbReference type="NCBI Taxonomy" id="1785090"/>
    <lineage>
        <taxon>Archaea</taxon>
        <taxon>Methanobacteriati</taxon>
        <taxon>Methanobacteriota</taxon>
        <taxon>Stenosarchaea group</taxon>
        <taxon>Halobacteria</taxon>
        <taxon>Halobacteriales</taxon>
        <taxon>Natronomonadaceae</taxon>
        <taxon>Halocatena</taxon>
    </lineage>
</organism>